<comment type="similarity">
    <text evidence="1">Belongs to the peptidase S10 family.</text>
</comment>
<sequence>MNGNYTGSLPKLELNPYSWSDTLNMMYIDIPVGTGFSYSETQEGYYSSDVLWVEHAYEFLQKTNFIQKNMSMIITVQQHKKRESLPYPRPTLINSHPTSLRKRAFGLLMPRGYLLASPAVDTYQDTNMKVLYAYQRTLIPEALYKVRVYSIPDRDGDVDENYISDGYGYGDGFESQRRGRIS</sequence>
<accession>A0A151R5Y0</accession>
<dbReference type="GO" id="GO:0019748">
    <property type="term" value="P:secondary metabolic process"/>
    <property type="evidence" value="ECO:0007669"/>
    <property type="project" value="TreeGrafter"/>
</dbReference>
<organism evidence="2 3">
    <name type="scientific">Cajanus cajan</name>
    <name type="common">Pigeon pea</name>
    <name type="synonym">Cajanus indicus</name>
    <dbReference type="NCBI Taxonomy" id="3821"/>
    <lineage>
        <taxon>Eukaryota</taxon>
        <taxon>Viridiplantae</taxon>
        <taxon>Streptophyta</taxon>
        <taxon>Embryophyta</taxon>
        <taxon>Tracheophyta</taxon>
        <taxon>Spermatophyta</taxon>
        <taxon>Magnoliopsida</taxon>
        <taxon>eudicotyledons</taxon>
        <taxon>Gunneridae</taxon>
        <taxon>Pentapetalae</taxon>
        <taxon>rosids</taxon>
        <taxon>fabids</taxon>
        <taxon>Fabales</taxon>
        <taxon>Fabaceae</taxon>
        <taxon>Papilionoideae</taxon>
        <taxon>50 kb inversion clade</taxon>
        <taxon>NPAAA clade</taxon>
        <taxon>indigoferoid/millettioid clade</taxon>
        <taxon>Phaseoleae</taxon>
        <taxon>Cajanus</taxon>
    </lineage>
</organism>
<dbReference type="Gene3D" id="3.40.50.1820">
    <property type="entry name" value="alpha/beta hydrolase"/>
    <property type="match status" value="1"/>
</dbReference>
<dbReference type="InterPro" id="IPR029058">
    <property type="entry name" value="AB_hydrolase_fold"/>
</dbReference>
<keyword evidence="2" id="KW-0378">Hydrolase</keyword>
<dbReference type="GO" id="GO:0004185">
    <property type="term" value="F:serine-type carboxypeptidase activity"/>
    <property type="evidence" value="ECO:0007669"/>
    <property type="project" value="InterPro"/>
</dbReference>
<keyword evidence="3" id="KW-1185">Reference proteome</keyword>
<protein>
    <submittedName>
        <fullName evidence="2">Serine carboxypeptidase-like 4</fullName>
    </submittedName>
</protein>
<dbReference type="AlphaFoldDB" id="A0A151R5Y0"/>
<keyword evidence="2" id="KW-0645">Protease</keyword>
<dbReference type="GO" id="GO:0006508">
    <property type="term" value="P:proteolysis"/>
    <property type="evidence" value="ECO:0007669"/>
    <property type="project" value="InterPro"/>
</dbReference>
<proteinExistence type="inferred from homology"/>
<dbReference type="GO" id="GO:0016747">
    <property type="term" value="F:acyltransferase activity, transferring groups other than amino-acyl groups"/>
    <property type="evidence" value="ECO:0007669"/>
    <property type="project" value="TreeGrafter"/>
</dbReference>
<name>A0A151R5Y0_CAJCA</name>
<evidence type="ECO:0000313" key="3">
    <source>
        <dbReference type="Proteomes" id="UP000075243"/>
    </source>
</evidence>
<dbReference type="SUPFAM" id="SSF53474">
    <property type="entry name" value="alpha/beta-Hydrolases"/>
    <property type="match status" value="1"/>
</dbReference>
<reference evidence="2" key="1">
    <citation type="journal article" date="2012" name="Nat. Biotechnol.">
        <title>Draft genome sequence of pigeonpea (Cajanus cajan), an orphan legume crop of resource-poor farmers.</title>
        <authorList>
            <person name="Varshney R.K."/>
            <person name="Chen W."/>
            <person name="Li Y."/>
            <person name="Bharti A.K."/>
            <person name="Saxena R.K."/>
            <person name="Schlueter J.A."/>
            <person name="Donoghue M.T."/>
            <person name="Azam S."/>
            <person name="Fan G."/>
            <person name="Whaley A.M."/>
            <person name="Farmer A.D."/>
            <person name="Sheridan J."/>
            <person name="Iwata A."/>
            <person name="Tuteja R."/>
            <person name="Penmetsa R.V."/>
            <person name="Wu W."/>
            <person name="Upadhyaya H.D."/>
            <person name="Yang S.P."/>
            <person name="Shah T."/>
            <person name="Saxena K.B."/>
            <person name="Michael T."/>
            <person name="McCombie W.R."/>
            <person name="Yang B."/>
            <person name="Zhang G."/>
            <person name="Yang H."/>
            <person name="Wang J."/>
            <person name="Spillane C."/>
            <person name="Cook D.R."/>
            <person name="May G.D."/>
            <person name="Xu X."/>
            <person name="Jackson S.A."/>
        </authorList>
    </citation>
    <scope>NUCLEOTIDE SEQUENCE [LARGE SCALE GENOMIC DNA]</scope>
</reference>
<evidence type="ECO:0000256" key="1">
    <source>
        <dbReference type="ARBA" id="ARBA00009431"/>
    </source>
</evidence>
<dbReference type="Proteomes" id="UP000075243">
    <property type="component" value="Unassembled WGS sequence"/>
</dbReference>
<dbReference type="Gramene" id="C.cajan_36797.t">
    <property type="protein sequence ID" value="C.cajan_36797.t"/>
    <property type="gene ID" value="C.cajan_36797"/>
</dbReference>
<dbReference type="InterPro" id="IPR001563">
    <property type="entry name" value="Peptidase_S10"/>
</dbReference>
<dbReference type="EMBL" id="KQ484051">
    <property type="protein sequence ID" value="KYP37961.1"/>
    <property type="molecule type" value="Genomic_DNA"/>
</dbReference>
<dbReference type="PANTHER" id="PTHR11802">
    <property type="entry name" value="SERINE PROTEASE FAMILY S10 SERINE CARBOXYPEPTIDASE"/>
    <property type="match status" value="1"/>
</dbReference>
<gene>
    <name evidence="2" type="ORF">KK1_040822</name>
</gene>
<dbReference type="Pfam" id="PF00450">
    <property type="entry name" value="Peptidase_S10"/>
    <property type="match status" value="1"/>
</dbReference>
<keyword evidence="2" id="KW-0121">Carboxypeptidase</keyword>
<evidence type="ECO:0000313" key="2">
    <source>
        <dbReference type="EMBL" id="KYP37961.1"/>
    </source>
</evidence>
<dbReference type="PANTHER" id="PTHR11802:SF413">
    <property type="entry name" value="PEPTIDASE S10, SERINE CARBOXYPEPTIDASE, ALPHA_BETA HYDROLASE-RELATED"/>
    <property type="match status" value="1"/>
</dbReference>